<proteinExistence type="predicted"/>
<gene>
    <name evidence="3" type="ORF">WG66_14724</name>
</gene>
<dbReference type="EMBL" id="LATX01002207">
    <property type="protein sequence ID" value="KTB32663.1"/>
    <property type="molecule type" value="Genomic_DNA"/>
</dbReference>
<name>A0A0W0F8I7_MONRR</name>
<evidence type="ECO:0000259" key="2">
    <source>
        <dbReference type="Pfam" id="PF10338"/>
    </source>
</evidence>
<evidence type="ECO:0000313" key="3">
    <source>
        <dbReference type="EMBL" id="KTB32663.1"/>
    </source>
</evidence>
<protein>
    <recommendedName>
        <fullName evidence="2">DUF2423 domain-containing protein</fullName>
    </recommendedName>
</protein>
<feature type="compositionally biased region" description="Basic residues" evidence="1">
    <location>
        <begin position="1"/>
        <end position="17"/>
    </location>
</feature>
<dbReference type="PANTHER" id="PTHR28219:SF1">
    <property type="entry name" value="UPF0642 PROTEIN YBL028C"/>
    <property type="match status" value="1"/>
</dbReference>
<dbReference type="InterPro" id="IPR019434">
    <property type="entry name" value="DUF2423"/>
</dbReference>
<dbReference type="PANTHER" id="PTHR28219">
    <property type="entry name" value="UPF0642 PROTEIN YBL028C"/>
    <property type="match status" value="1"/>
</dbReference>
<evidence type="ECO:0000313" key="4">
    <source>
        <dbReference type="Proteomes" id="UP000054988"/>
    </source>
</evidence>
<dbReference type="Pfam" id="PF10338">
    <property type="entry name" value="YBL028C_N"/>
    <property type="match status" value="1"/>
</dbReference>
<feature type="compositionally biased region" description="Basic residues" evidence="1">
    <location>
        <begin position="130"/>
        <end position="141"/>
    </location>
</feature>
<comment type="caution">
    <text evidence="3">The sequence shown here is derived from an EMBL/GenBank/DDBJ whole genome shotgun (WGS) entry which is preliminary data.</text>
</comment>
<accession>A0A0W0F8I7</accession>
<dbReference type="eggNOG" id="ENOG502SS9B">
    <property type="taxonomic scope" value="Eukaryota"/>
</dbReference>
<organism evidence="3 4">
    <name type="scientific">Moniliophthora roreri</name>
    <name type="common">Frosty pod rot fungus</name>
    <name type="synonym">Monilia roreri</name>
    <dbReference type="NCBI Taxonomy" id="221103"/>
    <lineage>
        <taxon>Eukaryota</taxon>
        <taxon>Fungi</taxon>
        <taxon>Dikarya</taxon>
        <taxon>Basidiomycota</taxon>
        <taxon>Agaricomycotina</taxon>
        <taxon>Agaricomycetes</taxon>
        <taxon>Agaricomycetidae</taxon>
        <taxon>Agaricales</taxon>
        <taxon>Marasmiineae</taxon>
        <taxon>Marasmiaceae</taxon>
        <taxon>Moniliophthora</taxon>
    </lineage>
</organism>
<sequence>MAKSLRSKAKRDFRSKKREAGIYAATHAARLRRLNARLSAVATRDAEGDVAVEDVEEEAADMPADEDTQQKTTGDEDSMQMDTTPIDAESSKRISTHGPRGSRREEWRLSKGLSARPKSKGMNRQGGVAARRKAGRSKRRR</sequence>
<feature type="compositionally biased region" description="Acidic residues" evidence="1">
    <location>
        <begin position="48"/>
        <end position="67"/>
    </location>
</feature>
<evidence type="ECO:0000256" key="1">
    <source>
        <dbReference type="SAM" id="MobiDB-lite"/>
    </source>
</evidence>
<feature type="region of interest" description="Disordered" evidence="1">
    <location>
        <begin position="1"/>
        <end position="20"/>
    </location>
</feature>
<dbReference type="AlphaFoldDB" id="A0A0W0F8I7"/>
<reference evidence="3 4" key="1">
    <citation type="submission" date="2015-12" db="EMBL/GenBank/DDBJ databases">
        <title>Draft genome sequence of Moniliophthora roreri, the causal agent of frosty pod rot of cacao.</title>
        <authorList>
            <person name="Aime M.C."/>
            <person name="Diaz-Valderrama J.R."/>
            <person name="Kijpornyongpan T."/>
            <person name="Phillips-Mora W."/>
        </authorList>
    </citation>
    <scope>NUCLEOTIDE SEQUENCE [LARGE SCALE GENOMIC DNA]</scope>
    <source>
        <strain evidence="3 4">MCA 2952</strain>
    </source>
</reference>
<dbReference type="Proteomes" id="UP000054988">
    <property type="component" value="Unassembled WGS sequence"/>
</dbReference>
<feature type="domain" description="DUF2423" evidence="2">
    <location>
        <begin position="1"/>
        <end position="41"/>
    </location>
</feature>
<dbReference type="GO" id="GO:0030687">
    <property type="term" value="C:preribosome, large subunit precursor"/>
    <property type="evidence" value="ECO:0007669"/>
    <property type="project" value="TreeGrafter"/>
</dbReference>
<feature type="region of interest" description="Disordered" evidence="1">
    <location>
        <begin position="42"/>
        <end position="141"/>
    </location>
</feature>